<evidence type="ECO:0000313" key="16">
    <source>
        <dbReference type="Proteomes" id="UP000265515"/>
    </source>
</evidence>
<dbReference type="InterPro" id="IPR035892">
    <property type="entry name" value="C2_domain_sf"/>
</dbReference>
<dbReference type="GO" id="GO:0046872">
    <property type="term" value="F:metal ion binding"/>
    <property type="evidence" value="ECO:0007669"/>
    <property type="project" value="UniProtKB-KW"/>
</dbReference>
<dbReference type="SUPFAM" id="SSF49562">
    <property type="entry name" value="C2 domain (Calcium/lipid-binding domain, CaLB)"/>
    <property type="match status" value="2"/>
</dbReference>
<keyword evidence="16" id="KW-1185">Reference proteome</keyword>
<dbReference type="PROSITE" id="PS50004">
    <property type="entry name" value="C2"/>
    <property type="match status" value="2"/>
</dbReference>
<evidence type="ECO:0000256" key="10">
    <source>
        <dbReference type="ARBA" id="ARBA00023121"/>
    </source>
</evidence>
<dbReference type="Gramene" id="GBG61344">
    <property type="protein sequence ID" value="GBG61344"/>
    <property type="gene ID" value="CBR_g20378"/>
</dbReference>
<feature type="transmembrane region" description="Helical" evidence="12">
    <location>
        <begin position="68"/>
        <end position="87"/>
    </location>
</feature>
<keyword evidence="3" id="KW-0813">Transport</keyword>
<dbReference type="InterPro" id="IPR039010">
    <property type="entry name" value="Synaptotagmin_SMP"/>
</dbReference>
<protein>
    <recommendedName>
        <fullName evidence="17">C2 domain-containing protein</fullName>
    </recommendedName>
</protein>
<keyword evidence="7" id="KW-0106">Calcium</keyword>
<dbReference type="CDD" id="cd00030">
    <property type="entry name" value="C2"/>
    <property type="match status" value="1"/>
</dbReference>
<proteinExistence type="inferred from homology"/>
<dbReference type="PANTHER" id="PTHR10774">
    <property type="entry name" value="EXTENDED SYNAPTOTAGMIN-RELATED"/>
    <property type="match status" value="1"/>
</dbReference>
<keyword evidence="5" id="KW-0479">Metal-binding</keyword>
<evidence type="ECO:0000256" key="9">
    <source>
        <dbReference type="ARBA" id="ARBA00023055"/>
    </source>
</evidence>
<feature type="domain" description="C2" evidence="13">
    <location>
        <begin position="493"/>
        <end position="611"/>
    </location>
</feature>
<evidence type="ECO:0000256" key="5">
    <source>
        <dbReference type="ARBA" id="ARBA00022723"/>
    </source>
</evidence>
<dbReference type="PANTHER" id="PTHR10774:SF188">
    <property type="entry name" value="SYNAPTOTAGMIN-2"/>
    <property type="match status" value="1"/>
</dbReference>
<name>A0A388JU61_CHABU</name>
<dbReference type="GO" id="GO:0006869">
    <property type="term" value="P:lipid transport"/>
    <property type="evidence" value="ECO:0007669"/>
    <property type="project" value="UniProtKB-KW"/>
</dbReference>
<evidence type="ECO:0000259" key="14">
    <source>
        <dbReference type="PROSITE" id="PS51847"/>
    </source>
</evidence>
<evidence type="ECO:0000256" key="3">
    <source>
        <dbReference type="ARBA" id="ARBA00022448"/>
    </source>
</evidence>
<feature type="domain" description="C2" evidence="13">
    <location>
        <begin position="299"/>
        <end position="422"/>
    </location>
</feature>
<evidence type="ECO:0000256" key="8">
    <source>
        <dbReference type="ARBA" id="ARBA00022989"/>
    </source>
</evidence>
<sequence>MDVRGNSTAFSTDEHGKSFDAKDRAVAGSPTAIKEKRGGPSALGRAHAISLVFAVGSLKLSLGLLGEMVGFTLGLGAGIAVGSLILARKRHLKVVMPQIKKLKDIDLTEDKRRELFLLIPQWVKNPDIERVGWLNRAAAKLWPYADKAIYNLFKNQIWPGVSKMLPGGLRIDFTEMTLGDLPLVIEGVEVKETVEDEIIFQMKVTLATNANVVADVRFFCLSTTVQVSEVQAEALVRITLKPLVYRLPCFESIHIELVDKPTIDFAATALGGIDFMSISSVQMTTARIVEGILSSILVWPKRLIVSLSEDQLQWWNKLSVGVLEVRILHTSDLKTSIFRTPQLYVRLFIREREELDAKTRVQPSANPTWNEKFQFTVKDGKESVLCMEVLDYHRISADTLMGTAEVSVGQLVLDYHRISADTLMGTAEVSVGQLVPGAVTVMAPNLLRAANSAAAGKLHIEIVYQPLAVDDRNSEQLSVPQPFELVTAMEAAKNGDVMAVLPARSTGGGGLLSVTVHEARKLGDEHNGMCNPYCEIKLGDDCRRTRVMKKRTRVKWEEEFEFLLDGAPVGKKLLIEVYSKSTDYFANDKFLGRLAVDLSDVVRNGKLADIYQLHDVHNGSIRLEMMWQGTARLQKS</sequence>
<comment type="caution">
    <text evidence="15">The sequence shown here is derived from an EMBL/GenBank/DDBJ whole genome shotgun (WGS) entry which is preliminary data.</text>
</comment>
<dbReference type="Gene3D" id="2.60.40.150">
    <property type="entry name" value="C2 domain"/>
    <property type="match status" value="2"/>
</dbReference>
<dbReference type="Pfam" id="PF00168">
    <property type="entry name" value="C2"/>
    <property type="match status" value="2"/>
</dbReference>
<keyword evidence="11 12" id="KW-0472">Membrane</keyword>
<dbReference type="STRING" id="69332.A0A388JU61"/>
<dbReference type="AlphaFoldDB" id="A0A388JU61"/>
<dbReference type="CDD" id="cd21677">
    <property type="entry name" value="SMP_SYT"/>
    <property type="match status" value="1"/>
</dbReference>
<dbReference type="InterPro" id="IPR000008">
    <property type="entry name" value="C2_dom"/>
</dbReference>
<evidence type="ECO:0000259" key="13">
    <source>
        <dbReference type="PROSITE" id="PS50004"/>
    </source>
</evidence>
<dbReference type="EMBL" id="BFEA01000019">
    <property type="protein sequence ID" value="GBG61344.1"/>
    <property type="molecule type" value="Genomic_DNA"/>
</dbReference>
<evidence type="ECO:0000256" key="1">
    <source>
        <dbReference type="ARBA" id="ARBA00004167"/>
    </source>
</evidence>
<dbReference type="GO" id="GO:0008289">
    <property type="term" value="F:lipid binding"/>
    <property type="evidence" value="ECO:0007669"/>
    <property type="project" value="UniProtKB-KW"/>
</dbReference>
<dbReference type="Pfam" id="PF17047">
    <property type="entry name" value="SMP_LBD"/>
    <property type="match status" value="1"/>
</dbReference>
<dbReference type="PROSITE" id="PS51847">
    <property type="entry name" value="SMP"/>
    <property type="match status" value="1"/>
</dbReference>
<organism evidence="15 16">
    <name type="scientific">Chara braunii</name>
    <name type="common">Braun's stonewort</name>
    <dbReference type="NCBI Taxonomy" id="69332"/>
    <lineage>
        <taxon>Eukaryota</taxon>
        <taxon>Viridiplantae</taxon>
        <taxon>Streptophyta</taxon>
        <taxon>Charophyceae</taxon>
        <taxon>Charales</taxon>
        <taxon>Characeae</taxon>
        <taxon>Chara</taxon>
    </lineage>
</organism>
<evidence type="ECO:0000256" key="6">
    <source>
        <dbReference type="ARBA" id="ARBA00022737"/>
    </source>
</evidence>
<dbReference type="SMART" id="SM00239">
    <property type="entry name" value="C2"/>
    <property type="match status" value="2"/>
</dbReference>
<dbReference type="OMA" id="QLVLDYH"/>
<evidence type="ECO:0000256" key="12">
    <source>
        <dbReference type="SAM" id="Phobius"/>
    </source>
</evidence>
<dbReference type="Proteomes" id="UP000265515">
    <property type="component" value="Unassembled WGS sequence"/>
</dbReference>
<evidence type="ECO:0000313" key="15">
    <source>
        <dbReference type="EMBL" id="GBG61344.1"/>
    </source>
</evidence>
<dbReference type="InterPro" id="IPR031468">
    <property type="entry name" value="SMP_LBD"/>
</dbReference>
<feature type="domain" description="SMP-LTD" evidence="14">
    <location>
        <begin position="127"/>
        <end position="308"/>
    </location>
</feature>
<evidence type="ECO:0000256" key="4">
    <source>
        <dbReference type="ARBA" id="ARBA00022692"/>
    </source>
</evidence>
<evidence type="ECO:0000256" key="7">
    <source>
        <dbReference type="ARBA" id="ARBA00022837"/>
    </source>
</evidence>
<comment type="similarity">
    <text evidence="2">Belongs to the synaptotagmin family.</text>
</comment>
<dbReference type="InterPro" id="IPR045050">
    <property type="entry name" value="Synaptotagmin_plant"/>
</dbReference>
<reference evidence="15 16" key="1">
    <citation type="journal article" date="2018" name="Cell">
        <title>The Chara Genome: Secondary Complexity and Implications for Plant Terrestrialization.</title>
        <authorList>
            <person name="Nishiyama T."/>
            <person name="Sakayama H."/>
            <person name="Vries J.D."/>
            <person name="Buschmann H."/>
            <person name="Saint-Marcoux D."/>
            <person name="Ullrich K.K."/>
            <person name="Haas F.B."/>
            <person name="Vanderstraeten L."/>
            <person name="Becker D."/>
            <person name="Lang D."/>
            <person name="Vosolsobe S."/>
            <person name="Rombauts S."/>
            <person name="Wilhelmsson P.K.I."/>
            <person name="Janitza P."/>
            <person name="Kern R."/>
            <person name="Heyl A."/>
            <person name="Rumpler F."/>
            <person name="Villalobos L.I.A.C."/>
            <person name="Clay J.M."/>
            <person name="Skokan R."/>
            <person name="Toyoda A."/>
            <person name="Suzuki Y."/>
            <person name="Kagoshima H."/>
            <person name="Schijlen E."/>
            <person name="Tajeshwar N."/>
            <person name="Catarino B."/>
            <person name="Hetherington A.J."/>
            <person name="Saltykova A."/>
            <person name="Bonnot C."/>
            <person name="Breuninger H."/>
            <person name="Symeonidi A."/>
            <person name="Radhakrishnan G.V."/>
            <person name="Van Nieuwerburgh F."/>
            <person name="Deforce D."/>
            <person name="Chang C."/>
            <person name="Karol K.G."/>
            <person name="Hedrich R."/>
            <person name="Ulvskov P."/>
            <person name="Glockner G."/>
            <person name="Delwiche C.F."/>
            <person name="Petrasek J."/>
            <person name="Van de Peer Y."/>
            <person name="Friml J."/>
            <person name="Beilby M."/>
            <person name="Dolan L."/>
            <person name="Kohara Y."/>
            <person name="Sugano S."/>
            <person name="Fujiyama A."/>
            <person name="Delaux P.-M."/>
            <person name="Quint M."/>
            <person name="TheiBen G."/>
            <person name="Hagemann M."/>
            <person name="Harholt J."/>
            <person name="Dunand C."/>
            <person name="Zachgo S."/>
            <person name="Langdale J."/>
            <person name="Maumus F."/>
            <person name="Straeten D.V.D."/>
            <person name="Gould S.B."/>
            <person name="Rensing S.A."/>
        </authorList>
    </citation>
    <scope>NUCLEOTIDE SEQUENCE [LARGE SCALE GENOMIC DNA]</scope>
    <source>
        <strain evidence="15 16">S276</strain>
    </source>
</reference>
<keyword evidence="10" id="KW-0446">Lipid-binding</keyword>
<gene>
    <name evidence="15" type="ORF">CBR_g20378</name>
</gene>
<comment type="subcellular location">
    <subcellularLocation>
        <location evidence="1">Membrane</location>
        <topology evidence="1">Single-pass membrane protein</topology>
    </subcellularLocation>
</comment>
<evidence type="ECO:0008006" key="17">
    <source>
        <dbReference type="Google" id="ProtNLM"/>
    </source>
</evidence>
<dbReference type="GO" id="GO:0005783">
    <property type="term" value="C:endoplasmic reticulum"/>
    <property type="evidence" value="ECO:0007669"/>
    <property type="project" value="TreeGrafter"/>
</dbReference>
<dbReference type="GO" id="GO:0016020">
    <property type="term" value="C:membrane"/>
    <property type="evidence" value="ECO:0007669"/>
    <property type="project" value="UniProtKB-SubCell"/>
</dbReference>
<keyword evidence="6" id="KW-0677">Repeat</keyword>
<evidence type="ECO:0000256" key="2">
    <source>
        <dbReference type="ARBA" id="ARBA00006996"/>
    </source>
</evidence>
<keyword evidence="9" id="KW-0445">Lipid transport</keyword>
<keyword evidence="8 12" id="KW-1133">Transmembrane helix</keyword>
<dbReference type="OrthoDB" id="67700at2759"/>
<accession>A0A388JU61</accession>
<evidence type="ECO:0000256" key="11">
    <source>
        <dbReference type="ARBA" id="ARBA00023136"/>
    </source>
</evidence>
<keyword evidence="4 12" id="KW-0812">Transmembrane</keyword>